<keyword evidence="3" id="KW-1003">Cell membrane</keyword>
<comment type="similarity">
    <text evidence="2">Belongs to the chromate ion transporter (CHR) (TC 2.A.51) family.</text>
</comment>
<feature type="transmembrane region" description="Helical" evidence="7">
    <location>
        <begin position="294"/>
        <end position="314"/>
    </location>
</feature>
<dbReference type="NCBIfam" id="TIGR00937">
    <property type="entry name" value="2A51"/>
    <property type="match status" value="1"/>
</dbReference>
<feature type="transmembrane region" description="Helical" evidence="7">
    <location>
        <begin position="215"/>
        <end position="237"/>
    </location>
</feature>
<organism evidence="8">
    <name type="scientific">Rhodobacter capsulatus</name>
    <name type="common">Rhodopseudomonas capsulata</name>
    <dbReference type="NCBI Taxonomy" id="1061"/>
    <lineage>
        <taxon>Bacteria</taxon>
        <taxon>Pseudomonadati</taxon>
        <taxon>Pseudomonadota</taxon>
        <taxon>Alphaproteobacteria</taxon>
        <taxon>Rhodobacterales</taxon>
        <taxon>Rhodobacter group</taxon>
        <taxon>Rhodobacter</taxon>
    </lineage>
</organism>
<reference evidence="8" key="1">
    <citation type="journal article" date="2004" name="J. Biol. Chem.">
        <title>Hydroxylamine assimilation by Rhodobacter capsulatus E1F1. requirement of the hcp gene (hybrid cluster protein) located in the nitrate assimilation nas gene region for hydroxylamine reduction.</title>
        <authorList>
            <person name="Cabello P."/>
            <person name="Pino C."/>
            <person name="Olmo-Mira M.F."/>
            <person name="Castillo F."/>
            <person name="Roldan M.D."/>
            <person name="Moreno-Vivian C."/>
        </authorList>
    </citation>
    <scope>NUCLEOTIDE SEQUENCE</scope>
</reference>
<evidence type="ECO:0000256" key="6">
    <source>
        <dbReference type="ARBA" id="ARBA00023136"/>
    </source>
</evidence>
<proteinExistence type="inferred from homology"/>
<keyword evidence="6 7" id="KW-0472">Membrane</keyword>
<feature type="transmembrane region" description="Helical" evidence="7">
    <location>
        <begin position="112"/>
        <end position="132"/>
    </location>
</feature>
<feature type="transmembrane region" description="Helical" evidence="7">
    <location>
        <begin position="78"/>
        <end position="100"/>
    </location>
</feature>
<comment type="subcellular location">
    <subcellularLocation>
        <location evidence="1">Cell membrane</location>
        <topology evidence="1">Multi-pass membrane protein</topology>
    </subcellularLocation>
</comment>
<protein>
    <submittedName>
        <fullName evidence="8">ChrA</fullName>
    </submittedName>
</protein>
<feature type="transmembrane region" description="Helical" evidence="7">
    <location>
        <begin position="320"/>
        <end position="345"/>
    </location>
</feature>
<dbReference type="PIRSF" id="PIRSF004810">
    <property type="entry name" value="ChrA"/>
    <property type="match status" value="1"/>
</dbReference>
<dbReference type="GO" id="GO:0015109">
    <property type="term" value="F:chromate transmembrane transporter activity"/>
    <property type="evidence" value="ECO:0007669"/>
    <property type="project" value="InterPro"/>
</dbReference>
<feature type="transmembrane region" description="Helical" evidence="7">
    <location>
        <begin position="144"/>
        <end position="172"/>
    </location>
</feature>
<feature type="transmembrane region" description="Helical" evidence="7">
    <location>
        <begin position="430"/>
        <end position="446"/>
    </location>
</feature>
<dbReference type="InterPro" id="IPR003370">
    <property type="entry name" value="Chromate_transpt"/>
</dbReference>
<gene>
    <name evidence="8" type="primary">chrA</name>
</gene>
<name>Q6WRS5_RHOCA</name>
<keyword evidence="4 7" id="KW-0812">Transmembrane</keyword>
<dbReference type="Pfam" id="PF02417">
    <property type="entry name" value="Chromate_transp"/>
    <property type="match status" value="2"/>
</dbReference>
<evidence type="ECO:0000313" key="8">
    <source>
        <dbReference type="EMBL" id="AAQ18188.1"/>
    </source>
</evidence>
<dbReference type="AlphaFoldDB" id="Q6WRS5"/>
<keyword evidence="5 7" id="KW-1133">Transmembrane helix</keyword>
<evidence type="ECO:0000256" key="5">
    <source>
        <dbReference type="ARBA" id="ARBA00022989"/>
    </source>
</evidence>
<evidence type="ECO:0000256" key="4">
    <source>
        <dbReference type="ARBA" id="ARBA00022692"/>
    </source>
</evidence>
<feature type="transmembrane region" description="Helical" evidence="7">
    <location>
        <begin position="243"/>
        <end position="273"/>
    </location>
</feature>
<dbReference type="PANTHER" id="PTHR33567">
    <property type="entry name" value="CHROMATE ION TRANSPORTER (EUROFUNG)"/>
    <property type="match status" value="1"/>
</dbReference>
<feature type="transmembrane region" description="Helical" evidence="7">
    <location>
        <begin position="401"/>
        <end position="423"/>
    </location>
</feature>
<accession>Q6WRS5</accession>
<evidence type="ECO:0000256" key="2">
    <source>
        <dbReference type="ARBA" id="ARBA00005262"/>
    </source>
</evidence>
<dbReference type="GO" id="GO:0005886">
    <property type="term" value="C:plasma membrane"/>
    <property type="evidence" value="ECO:0007669"/>
    <property type="project" value="UniProtKB-SubCell"/>
</dbReference>
<dbReference type="PANTHER" id="PTHR33567:SF3">
    <property type="entry name" value="CHROMATE ION TRANSPORTER (EUROFUNG)"/>
    <property type="match status" value="1"/>
</dbReference>
<evidence type="ECO:0000256" key="3">
    <source>
        <dbReference type="ARBA" id="ARBA00022475"/>
    </source>
</evidence>
<evidence type="ECO:0000256" key="1">
    <source>
        <dbReference type="ARBA" id="ARBA00004651"/>
    </source>
</evidence>
<dbReference type="InterPro" id="IPR014047">
    <property type="entry name" value="Chr_Tranpt_l_chain"/>
</dbReference>
<sequence>MRYDPELPGLFAAALVWARIAALSFGGPAGQIAVMHRILVEEKRWLGDARFLGMLLPGPEAMQLATYVGWLMQGVKGALLAGLVFIAPGIVAIMALSWVYALWGAVGLVSGAFFGLKAGVLAIVAQALTRVAKRALKSRAQRGVAVAAFVGISLLALPFPLIVAAAALLGALSGLLAPGAFGNGLHGAAGGPVIADAATLLGEEHGDPSGSERRAALRAGAVALGLWLVPVAALWLAAPESVFTAIALFFSKLAVLTFGGAYAVLAWVAQAAVTDYGWLGPTEMLDGLGMAETTPGPLIMVLQFVGFMAAFRMAGWEAPLIAGTLGGLLATWVTFAPCFTWIFLGAPFIERLRSNRALAAALSAVTAAVVGVIANLALWFALHLLWRGVERINLGPVSLDLPQIATLDLPAALIAGLAIWALFKRGWGMALVLGGAAGLGMLAHLFELR</sequence>
<evidence type="ECO:0000256" key="7">
    <source>
        <dbReference type="SAM" id="Phobius"/>
    </source>
</evidence>
<dbReference type="EMBL" id="AY273169">
    <property type="protein sequence ID" value="AAQ18188.1"/>
    <property type="molecule type" value="Genomic_DNA"/>
</dbReference>
<feature type="transmembrane region" description="Helical" evidence="7">
    <location>
        <begin position="357"/>
        <end position="381"/>
    </location>
</feature>